<name>A0A5C3L6W8_COPMA</name>
<accession>A0A5C3L6W8</accession>
<dbReference type="EMBL" id="ML210160">
    <property type="protein sequence ID" value="TFK27866.1"/>
    <property type="molecule type" value="Genomic_DNA"/>
</dbReference>
<protein>
    <submittedName>
        <fullName evidence="1">Uncharacterized protein</fullName>
    </submittedName>
</protein>
<gene>
    <name evidence="1" type="ORF">FA15DRAFT_117890</name>
</gene>
<reference evidence="1 2" key="1">
    <citation type="journal article" date="2019" name="Nat. Ecol. Evol.">
        <title>Megaphylogeny resolves global patterns of mushroom evolution.</title>
        <authorList>
            <person name="Varga T."/>
            <person name="Krizsan K."/>
            <person name="Foldi C."/>
            <person name="Dima B."/>
            <person name="Sanchez-Garcia M."/>
            <person name="Sanchez-Ramirez S."/>
            <person name="Szollosi G.J."/>
            <person name="Szarkandi J.G."/>
            <person name="Papp V."/>
            <person name="Albert L."/>
            <person name="Andreopoulos W."/>
            <person name="Angelini C."/>
            <person name="Antonin V."/>
            <person name="Barry K.W."/>
            <person name="Bougher N.L."/>
            <person name="Buchanan P."/>
            <person name="Buyck B."/>
            <person name="Bense V."/>
            <person name="Catcheside P."/>
            <person name="Chovatia M."/>
            <person name="Cooper J."/>
            <person name="Damon W."/>
            <person name="Desjardin D."/>
            <person name="Finy P."/>
            <person name="Geml J."/>
            <person name="Haridas S."/>
            <person name="Hughes K."/>
            <person name="Justo A."/>
            <person name="Karasinski D."/>
            <person name="Kautmanova I."/>
            <person name="Kiss B."/>
            <person name="Kocsube S."/>
            <person name="Kotiranta H."/>
            <person name="LaButti K.M."/>
            <person name="Lechner B.E."/>
            <person name="Liimatainen K."/>
            <person name="Lipzen A."/>
            <person name="Lukacs Z."/>
            <person name="Mihaltcheva S."/>
            <person name="Morgado L.N."/>
            <person name="Niskanen T."/>
            <person name="Noordeloos M.E."/>
            <person name="Ohm R.A."/>
            <person name="Ortiz-Santana B."/>
            <person name="Ovrebo C."/>
            <person name="Racz N."/>
            <person name="Riley R."/>
            <person name="Savchenko A."/>
            <person name="Shiryaev A."/>
            <person name="Soop K."/>
            <person name="Spirin V."/>
            <person name="Szebenyi C."/>
            <person name="Tomsovsky M."/>
            <person name="Tulloss R.E."/>
            <person name="Uehling J."/>
            <person name="Grigoriev I.V."/>
            <person name="Vagvolgyi C."/>
            <person name="Papp T."/>
            <person name="Martin F.M."/>
            <person name="Miettinen O."/>
            <person name="Hibbett D.S."/>
            <person name="Nagy L.G."/>
        </authorList>
    </citation>
    <scope>NUCLEOTIDE SEQUENCE [LARGE SCALE GENOMIC DNA]</scope>
    <source>
        <strain evidence="1 2">CBS 121175</strain>
    </source>
</reference>
<sequence length="59" mass="6420">MHPVTVADRFFGLSGVGAACTNPLRLFHIHLNVSPTRSNPQILLTLSAFAKYTSLRLPA</sequence>
<evidence type="ECO:0000313" key="1">
    <source>
        <dbReference type="EMBL" id="TFK27866.1"/>
    </source>
</evidence>
<organism evidence="1 2">
    <name type="scientific">Coprinopsis marcescibilis</name>
    <name type="common">Agaric fungus</name>
    <name type="synonym">Psathyrella marcescibilis</name>
    <dbReference type="NCBI Taxonomy" id="230819"/>
    <lineage>
        <taxon>Eukaryota</taxon>
        <taxon>Fungi</taxon>
        <taxon>Dikarya</taxon>
        <taxon>Basidiomycota</taxon>
        <taxon>Agaricomycotina</taxon>
        <taxon>Agaricomycetes</taxon>
        <taxon>Agaricomycetidae</taxon>
        <taxon>Agaricales</taxon>
        <taxon>Agaricineae</taxon>
        <taxon>Psathyrellaceae</taxon>
        <taxon>Coprinopsis</taxon>
    </lineage>
</organism>
<proteinExistence type="predicted"/>
<dbReference type="AlphaFoldDB" id="A0A5C3L6W8"/>
<dbReference type="Proteomes" id="UP000307440">
    <property type="component" value="Unassembled WGS sequence"/>
</dbReference>
<evidence type="ECO:0000313" key="2">
    <source>
        <dbReference type="Proteomes" id="UP000307440"/>
    </source>
</evidence>
<keyword evidence="2" id="KW-1185">Reference proteome</keyword>